<dbReference type="EMBL" id="HBGN01010061">
    <property type="protein sequence ID" value="CAD9321363.1"/>
    <property type="molecule type" value="Transcribed_RNA"/>
</dbReference>
<protein>
    <recommendedName>
        <fullName evidence="2">SET domain-containing protein</fullName>
    </recommendedName>
</protein>
<proteinExistence type="predicted"/>
<sequence>MTQQRGQLPATWSKAGKDALRAVAFQGSDIVDWITDRFGENGENHCVSDKDEEHAMALSVQRGYDSALIPIWDMFNHWNGNINTENDSIWDGNKLVIRTAWQIEEGEELYASYDSCLDCQDLDYSWGTQEILRDFGFVEFHPHRWIFEGKSMWFEVWRRDQFDEDEEYEGISIGEYLISWETEYHKFPGDEGITLLKEEVQRLERVAQEELKEQGSIPDHEWNNIKQFHEAVLLGTKLAIESAKTPSTCSSSS</sequence>
<accession>A0A7S1YWJ9</accession>
<dbReference type="Gene3D" id="3.90.1410.10">
    <property type="entry name" value="set domain protein methyltransferase, domain 1"/>
    <property type="match status" value="1"/>
</dbReference>
<dbReference type="SUPFAM" id="SSF82199">
    <property type="entry name" value="SET domain"/>
    <property type="match status" value="1"/>
</dbReference>
<dbReference type="InterPro" id="IPR046341">
    <property type="entry name" value="SET_dom_sf"/>
</dbReference>
<evidence type="ECO:0000313" key="1">
    <source>
        <dbReference type="EMBL" id="CAD9321363.1"/>
    </source>
</evidence>
<name>A0A7S1YWJ9_9STRA</name>
<organism evidence="1">
    <name type="scientific">Ditylum brightwellii</name>
    <dbReference type="NCBI Taxonomy" id="49249"/>
    <lineage>
        <taxon>Eukaryota</taxon>
        <taxon>Sar</taxon>
        <taxon>Stramenopiles</taxon>
        <taxon>Ochrophyta</taxon>
        <taxon>Bacillariophyta</taxon>
        <taxon>Mediophyceae</taxon>
        <taxon>Lithodesmiophycidae</taxon>
        <taxon>Lithodesmiales</taxon>
        <taxon>Lithodesmiaceae</taxon>
        <taxon>Ditylum</taxon>
    </lineage>
</organism>
<reference evidence="1" key="1">
    <citation type="submission" date="2021-01" db="EMBL/GenBank/DDBJ databases">
        <authorList>
            <person name="Corre E."/>
            <person name="Pelletier E."/>
            <person name="Niang G."/>
            <person name="Scheremetjew M."/>
            <person name="Finn R."/>
            <person name="Kale V."/>
            <person name="Holt S."/>
            <person name="Cochrane G."/>
            <person name="Meng A."/>
            <person name="Brown T."/>
            <person name="Cohen L."/>
        </authorList>
    </citation>
    <scope>NUCLEOTIDE SEQUENCE</scope>
    <source>
        <strain evidence="1">Pop2</strain>
    </source>
</reference>
<gene>
    <name evidence="1" type="ORF">DBRI1063_LOCUS6459</name>
</gene>
<evidence type="ECO:0008006" key="2">
    <source>
        <dbReference type="Google" id="ProtNLM"/>
    </source>
</evidence>
<dbReference type="AlphaFoldDB" id="A0A7S1YWJ9"/>